<dbReference type="InterPro" id="IPR003362">
    <property type="entry name" value="Bact_transf"/>
</dbReference>
<dbReference type="Proteomes" id="UP001209317">
    <property type="component" value="Unassembled WGS sequence"/>
</dbReference>
<proteinExistence type="inferred from homology"/>
<keyword evidence="2" id="KW-0472">Membrane</keyword>
<name>A0AAE3IP72_9BACT</name>
<dbReference type="RefSeq" id="WP_263038112.1">
    <property type="nucleotide sequence ID" value="NZ_JAOTPL010000011.1"/>
</dbReference>
<comment type="caution">
    <text evidence="4">The sequence shown here is derived from an EMBL/GenBank/DDBJ whole genome shotgun (WGS) entry which is preliminary data.</text>
</comment>
<protein>
    <submittedName>
        <fullName evidence="4">Sugar transferase</fullName>
    </submittedName>
</protein>
<dbReference type="Pfam" id="PF02397">
    <property type="entry name" value="Bac_transf"/>
    <property type="match status" value="1"/>
</dbReference>
<dbReference type="GO" id="GO:0016780">
    <property type="term" value="F:phosphotransferase activity, for other substituted phosphate groups"/>
    <property type="evidence" value="ECO:0007669"/>
    <property type="project" value="TreeGrafter"/>
</dbReference>
<keyword evidence="2" id="KW-0812">Transmembrane</keyword>
<organism evidence="4 5">
    <name type="scientific">Haoranjiania flava</name>
    <dbReference type="NCBI Taxonomy" id="1856322"/>
    <lineage>
        <taxon>Bacteria</taxon>
        <taxon>Pseudomonadati</taxon>
        <taxon>Bacteroidota</taxon>
        <taxon>Chitinophagia</taxon>
        <taxon>Chitinophagales</taxon>
        <taxon>Chitinophagaceae</taxon>
        <taxon>Haoranjiania</taxon>
    </lineage>
</organism>
<keyword evidence="2" id="KW-1133">Transmembrane helix</keyword>
<sequence length="220" mass="25452">MYPLIKRLFDILVSGIAFIVLLPFMIPIVIILLLTGEHYVFYLQKRIGYKRQYFNIIKFATMLKDSPNLGTGLITVRKDPRLLPIGGFLRMTKINELPQILNVLKGDMSIVGPRPLVDKTFNAYPAEVQEKIYDSKPGITGIGSIVFRDEEELLTNTKMDRAEYYNTVIAPYKGELEMWYNKHKSLSTDFWIIFLTAWAIISPSSQLHYKVFKDLPKREL</sequence>
<evidence type="ECO:0000313" key="4">
    <source>
        <dbReference type="EMBL" id="MCU7694626.1"/>
    </source>
</evidence>
<reference evidence="4" key="1">
    <citation type="submission" date="2022-10" db="EMBL/GenBank/DDBJ databases">
        <authorList>
            <person name="Kim H.S."/>
            <person name="Kim J.-S."/>
            <person name="Suh M.K."/>
            <person name="Eom M.K."/>
            <person name="Lee J.-S."/>
        </authorList>
    </citation>
    <scope>NUCLEOTIDE SEQUENCE</scope>
    <source>
        <strain evidence="4">LIP-5</strain>
    </source>
</reference>
<keyword evidence="5" id="KW-1185">Reference proteome</keyword>
<evidence type="ECO:0000313" key="5">
    <source>
        <dbReference type="Proteomes" id="UP001209317"/>
    </source>
</evidence>
<evidence type="ECO:0000259" key="3">
    <source>
        <dbReference type="Pfam" id="PF02397"/>
    </source>
</evidence>
<evidence type="ECO:0000256" key="2">
    <source>
        <dbReference type="SAM" id="Phobius"/>
    </source>
</evidence>
<dbReference type="PANTHER" id="PTHR30576:SF20">
    <property type="entry name" value="QUINOVOSAMINEPHOSPHOTRANSFERAE-RELATED"/>
    <property type="match status" value="1"/>
</dbReference>
<dbReference type="AlphaFoldDB" id="A0AAE3IP72"/>
<dbReference type="PANTHER" id="PTHR30576">
    <property type="entry name" value="COLANIC BIOSYNTHESIS UDP-GLUCOSE LIPID CARRIER TRANSFERASE"/>
    <property type="match status" value="1"/>
</dbReference>
<dbReference type="EMBL" id="JAOTPL010000011">
    <property type="protein sequence ID" value="MCU7694626.1"/>
    <property type="molecule type" value="Genomic_DNA"/>
</dbReference>
<comment type="similarity">
    <text evidence="1">Belongs to the bacterial sugar transferase family.</text>
</comment>
<keyword evidence="4" id="KW-0808">Transferase</keyword>
<gene>
    <name evidence="4" type="ORF">OD355_08875</name>
</gene>
<feature type="transmembrane region" description="Helical" evidence="2">
    <location>
        <begin position="12"/>
        <end position="36"/>
    </location>
</feature>
<feature type="domain" description="Bacterial sugar transferase" evidence="3">
    <location>
        <begin position="6"/>
        <end position="201"/>
    </location>
</feature>
<accession>A0AAE3IP72</accession>
<evidence type="ECO:0000256" key="1">
    <source>
        <dbReference type="ARBA" id="ARBA00006464"/>
    </source>
</evidence>